<evidence type="ECO:0000256" key="2">
    <source>
        <dbReference type="ARBA" id="ARBA00022857"/>
    </source>
</evidence>
<accession>A0A0F4KR27</accession>
<evidence type="ECO:0000313" key="9">
    <source>
        <dbReference type="Proteomes" id="UP000033695"/>
    </source>
</evidence>
<comment type="similarity">
    <text evidence="1">Belongs to the aldo/keto reductase family.</text>
</comment>
<dbReference type="PANTHER" id="PTHR43827:SF3">
    <property type="entry name" value="NADP-DEPENDENT OXIDOREDUCTASE DOMAIN-CONTAINING PROTEIN"/>
    <property type="match status" value="1"/>
</dbReference>
<dbReference type="HOGENOM" id="CLU_023205_0_1_9"/>
<dbReference type="FunFam" id="3.20.20.100:FF:000002">
    <property type="entry name" value="2,5-diketo-D-gluconic acid reductase A"/>
    <property type="match status" value="1"/>
</dbReference>
<comment type="caution">
    <text evidence="8">The sequence shown here is derived from an EMBL/GenBank/DDBJ whole genome shotgun (WGS) entry which is preliminary data.</text>
</comment>
<evidence type="ECO:0000256" key="1">
    <source>
        <dbReference type="ARBA" id="ARBA00007905"/>
    </source>
</evidence>
<evidence type="ECO:0000256" key="6">
    <source>
        <dbReference type="PIRSR" id="PIRSR000097-3"/>
    </source>
</evidence>
<organism evidence="8 9">
    <name type="scientific">Bombilactobacillus mellis</name>
    <dbReference type="NCBI Taxonomy" id="1218508"/>
    <lineage>
        <taxon>Bacteria</taxon>
        <taxon>Bacillati</taxon>
        <taxon>Bacillota</taxon>
        <taxon>Bacilli</taxon>
        <taxon>Lactobacillales</taxon>
        <taxon>Lactobacillaceae</taxon>
        <taxon>Bombilactobacillus</taxon>
    </lineage>
</organism>
<dbReference type="OrthoDB" id="9804790at2"/>
<dbReference type="PANTHER" id="PTHR43827">
    <property type="entry name" value="2,5-DIKETO-D-GLUCONIC ACID REDUCTASE"/>
    <property type="match status" value="1"/>
</dbReference>
<dbReference type="InterPro" id="IPR018170">
    <property type="entry name" value="Aldo/ket_reductase_CS"/>
</dbReference>
<dbReference type="EMBL" id="JXBZ01000008">
    <property type="protein sequence ID" value="KJY48498.1"/>
    <property type="molecule type" value="Genomic_DNA"/>
</dbReference>
<keyword evidence="3" id="KW-0560">Oxidoreductase</keyword>
<dbReference type="Pfam" id="PF00248">
    <property type="entry name" value="Aldo_ket_red"/>
    <property type="match status" value="1"/>
</dbReference>
<evidence type="ECO:0000259" key="7">
    <source>
        <dbReference type="Pfam" id="PF00248"/>
    </source>
</evidence>
<feature type="site" description="Lowers pKa of active site Tyr" evidence="6">
    <location>
        <position position="77"/>
    </location>
</feature>
<dbReference type="AlphaFoldDB" id="A0A0F4KR27"/>
<dbReference type="CDD" id="cd19071">
    <property type="entry name" value="AKR_AKR1-5-like"/>
    <property type="match status" value="1"/>
</dbReference>
<dbReference type="PRINTS" id="PR00069">
    <property type="entry name" value="ALDKETRDTASE"/>
</dbReference>
<dbReference type="Proteomes" id="UP000033695">
    <property type="component" value="Unassembled WGS sequence"/>
</dbReference>
<dbReference type="PATRIC" id="fig|1218508.4.peg.879"/>
<dbReference type="SUPFAM" id="SSF51430">
    <property type="entry name" value="NAD(P)-linked oxidoreductase"/>
    <property type="match status" value="1"/>
</dbReference>
<feature type="domain" description="NADP-dependent oxidoreductase" evidence="7">
    <location>
        <begin position="18"/>
        <end position="269"/>
    </location>
</feature>
<dbReference type="InterPro" id="IPR020471">
    <property type="entry name" value="AKR"/>
</dbReference>
<dbReference type="InterPro" id="IPR036812">
    <property type="entry name" value="NAD(P)_OxRdtase_dom_sf"/>
</dbReference>
<dbReference type="PIRSF" id="PIRSF000097">
    <property type="entry name" value="AKR"/>
    <property type="match status" value="1"/>
</dbReference>
<evidence type="ECO:0000256" key="3">
    <source>
        <dbReference type="ARBA" id="ARBA00023002"/>
    </source>
</evidence>
<dbReference type="Gene3D" id="3.20.20.100">
    <property type="entry name" value="NADP-dependent oxidoreductase domain"/>
    <property type="match status" value="1"/>
</dbReference>
<dbReference type="InterPro" id="IPR023210">
    <property type="entry name" value="NADP_OxRdtase_dom"/>
</dbReference>
<dbReference type="PROSITE" id="PS00798">
    <property type="entry name" value="ALDOKETO_REDUCTASE_1"/>
    <property type="match status" value="1"/>
</dbReference>
<keyword evidence="2" id="KW-0521">NADP</keyword>
<sequence>MTVLQETYKLENGVQIPKLGFGTWLIDNDRVATAVEKALAAGYRHIDTAQAYGNEKGIGKALNQTSVPREQIFVTTKLAAEIKSYDAALQAIDQSLKDLDLDYVDLMLIHSPQPWAQFRNGEHYFAGNLAAWRALETAYDAGKIRALGVANFEPEDLDNILTNGRIKPVVNQILLHISNTPLKLLHYCEQEHLLVEAYSPIAHGQILQNQAIQQLAAKYQVSVSQLAIRYCLELGTLPLPKSENPAHIVENSQVDFQISPEDLKTLTELPQIDNYGTASDFPVFSGK</sequence>
<dbReference type="GO" id="GO:0016616">
    <property type="term" value="F:oxidoreductase activity, acting on the CH-OH group of donors, NAD or NADP as acceptor"/>
    <property type="evidence" value="ECO:0007669"/>
    <property type="project" value="UniProtKB-ARBA"/>
</dbReference>
<proteinExistence type="inferred from homology"/>
<feature type="active site" description="Proton donor" evidence="4">
    <location>
        <position position="52"/>
    </location>
</feature>
<keyword evidence="9" id="KW-1185">Reference proteome</keyword>
<gene>
    <name evidence="8" type="ORF">JG29_08970</name>
</gene>
<evidence type="ECO:0000313" key="8">
    <source>
        <dbReference type="EMBL" id="KJY48498.1"/>
    </source>
</evidence>
<reference evidence="8 9" key="1">
    <citation type="submission" date="2014-12" db="EMBL/GenBank/DDBJ databases">
        <title>Comparative genomics of the lactic acid bacteria isolated from the honey bee gut.</title>
        <authorList>
            <person name="Ellegaard K.M."/>
            <person name="Tamarit D."/>
            <person name="Javelind E."/>
            <person name="Olofsson T."/>
            <person name="Andersson S.G."/>
            <person name="Vasquez A."/>
        </authorList>
    </citation>
    <scope>NUCLEOTIDE SEQUENCE [LARGE SCALE GENOMIC DNA]</scope>
    <source>
        <strain evidence="8 9">Hon2</strain>
    </source>
</reference>
<dbReference type="RefSeq" id="WP_045922767.1">
    <property type="nucleotide sequence ID" value="NZ_JBHTHW010000008.1"/>
</dbReference>
<feature type="binding site" evidence="5">
    <location>
        <position position="110"/>
    </location>
    <ligand>
        <name>substrate</name>
    </ligand>
</feature>
<dbReference type="STRING" id="1218508.JG29_08970"/>
<evidence type="ECO:0000256" key="4">
    <source>
        <dbReference type="PIRSR" id="PIRSR000097-1"/>
    </source>
</evidence>
<protein>
    <submittedName>
        <fullName evidence="8">Oxidoreductase W</fullName>
    </submittedName>
</protein>
<evidence type="ECO:0000256" key="5">
    <source>
        <dbReference type="PIRSR" id="PIRSR000097-2"/>
    </source>
</evidence>
<name>A0A0F4KR27_9LACO</name>